<protein>
    <submittedName>
        <fullName evidence="2">Uncharacterized protein</fullName>
    </submittedName>
</protein>
<feature type="region of interest" description="Disordered" evidence="1">
    <location>
        <begin position="26"/>
        <end position="96"/>
    </location>
</feature>
<reference evidence="2 3" key="1">
    <citation type="journal article" date="2009" name="Nature">
        <title>The Sorghum bicolor genome and the diversification of grasses.</title>
        <authorList>
            <person name="Paterson A.H."/>
            <person name="Bowers J.E."/>
            <person name="Bruggmann R."/>
            <person name="Dubchak I."/>
            <person name="Grimwood J."/>
            <person name="Gundlach H."/>
            <person name="Haberer G."/>
            <person name="Hellsten U."/>
            <person name="Mitros T."/>
            <person name="Poliakov A."/>
            <person name="Schmutz J."/>
            <person name="Spannagl M."/>
            <person name="Tang H."/>
            <person name="Wang X."/>
            <person name="Wicker T."/>
            <person name="Bharti A.K."/>
            <person name="Chapman J."/>
            <person name="Feltus F.A."/>
            <person name="Gowik U."/>
            <person name="Grigoriev I.V."/>
            <person name="Lyons E."/>
            <person name="Maher C.A."/>
            <person name="Martis M."/>
            <person name="Narechania A."/>
            <person name="Otillar R.P."/>
            <person name="Penning B.W."/>
            <person name="Salamov A.A."/>
            <person name="Wang Y."/>
            <person name="Zhang L."/>
            <person name="Carpita N.C."/>
            <person name="Freeling M."/>
            <person name="Gingle A.R."/>
            <person name="Hash C.T."/>
            <person name="Keller B."/>
            <person name="Klein P."/>
            <person name="Kresovich S."/>
            <person name="McCann M.C."/>
            <person name="Ming R."/>
            <person name="Peterson D.G."/>
            <person name="Mehboob-ur-Rahman"/>
            <person name="Ware D."/>
            <person name="Westhoff P."/>
            <person name="Mayer K.F."/>
            <person name="Messing J."/>
            <person name="Rokhsar D.S."/>
        </authorList>
    </citation>
    <scope>NUCLEOTIDE SEQUENCE [LARGE SCALE GENOMIC DNA]</scope>
    <source>
        <strain evidence="3">cv. BTx623</strain>
    </source>
</reference>
<feature type="region of interest" description="Disordered" evidence="1">
    <location>
        <begin position="124"/>
        <end position="148"/>
    </location>
</feature>
<sequence length="148" mass="15785">MEGIRALLPSTPAVVPTAILLAGTHARRSHRLLRRRAPRTCSPTSPTSSTSPGPRALPRRRTGRPTPPCSATCSPSSSPTAPPSPTSPSRRAPSTTWSGMHVQVSYAWPGMHGQVKVILDRRPWPLAGREGGSGDGDRQGERSRGSPW</sequence>
<feature type="compositionally biased region" description="Low complexity" evidence="1">
    <location>
        <begin position="87"/>
        <end position="96"/>
    </location>
</feature>
<dbReference type="AlphaFoldDB" id="A0A1Z5S8T2"/>
<evidence type="ECO:0000313" key="3">
    <source>
        <dbReference type="Proteomes" id="UP000000768"/>
    </source>
</evidence>
<gene>
    <name evidence="2" type="ORF">SORBI_3001G330775</name>
</gene>
<proteinExistence type="predicted"/>
<feature type="compositionally biased region" description="Low complexity" evidence="1">
    <location>
        <begin position="39"/>
        <end position="56"/>
    </location>
</feature>
<organism evidence="2 3">
    <name type="scientific">Sorghum bicolor</name>
    <name type="common">Sorghum</name>
    <name type="synonym">Sorghum vulgare</name>
    <dbReference type="NCBI Taxonomy" id="4558"/>
    <lineage>
        <taxon>Eukaryota</taxon>
        <taxon>Viridiplantae</taxon>
        <taxon>Streptophyta</taxon>
        <taxon>Embryophyta</taxon>
        <taxon>Tracheophyta</taxon>
        <taxon>Spermatophyta</taxon>
        <taxon>Magnoliopsida</taxon>
        <taxon>Liliopsida</taxon>
        <taxon>Poales</taxon>
        <taxon>Poaceae</taxon>
        <taxon>PACMAD clade</taxon>
        <taxon>Panicoideae</taxon>
        <taxon>Andropogonodae</taxon>
        <taxon>Andropogoneae</taxon>
        <taxon>Sorghinae</taxon>
        <taxon>Sorghum</taxon>
    </lineage>
</organism>
<feature type="compositionally biased region" description="Basic and acidic residues" evidence="1">
    <location>
        <begin position="135"/>
        <end position="148"/>
    </location>
</feature>
<accession>A0A1Z5S8T2</accession>
<dbReference type="Proteomes" id="UP000000768">
    <property type="component" value="Chromosome 1"/>
</dbReference>
<feature type="compositionally biased region" description="Low complexity" evidence="1">
    <location>
        <begin position="69"/>
        <end position="79"/>
    </location>
</feature>
<dbReference type="InParanoid" id="A0A1Z5S8T2"/>
<feature type="compositionally biased region" description="Basic residues" evidence="1">
    <location>
        <begin position="26"/>
        <end position="38"/>
    </location>
</feature>
<name>A0A1Z5S8T2_SORBI</name>
<evidence type="ECO:0000256" key="1">
    <source>
        <dbReference type="SAM" id="MobiDB-lite"/>
    </source>
</evidence>
<dbReference type="Gramene" id="OQU92344">
    <property type="protein sequence ID" value="OQU92344"/>
    <property type="gene ID" value="SORBI_3001G330775"/>
</dbReference>
<reference evidence="3" key="2">
    <citation type="journal article" date="2018" name="Plant J.">
        <title>The Sorghum bicolor reference genome: improved assembly, gene annotations, a transcriptome atlas, and signatures of genome organization.</title>
        <authorList>
            <person name="McCormick R.F."/>
            <person name="Truong S.K."/>
            <person name="Sreedasyam A."/>
            <person name="Jenkins J."/>
            <person name="Shu S."/>
            <person name="Sims D."/>
            <person name="Kennedy M."/>
            <person name="Amirebrahimi M."/>
            <person name="Weers B.D."/>
            <person name="McKinley B."/>
            <person name="Mattison A."/>
            <person name="Morishige D.T."/>
            <person name="Grimwood J."/>
            <person name="Schmutz J."/>
            <person name="Mullet J.E."/>
        </authorList>
    </citation>
    <scope>NUCLEOTIDE SEQUENCE [LARGE SCALE GENOMIC DNA]</scope>
    <source>
        <strain evidence="3">cv. BTx623</strain>
    </source>
</reference>
<evidence type="ECO:0000313" key="2">
    <source>
        <dbReference type="EMBL" id="OQU92344.1"/>
    </source>
</evidence>
<dbReference type="EMBL" id="CM000760">
    <property type="protein sequence ID" value="OQU92344.1"/>
    <property type="molecule type" value="Genomic_DNA"/>
</dbReference>
<keyword evidence="3" id="KW-1185">Reference proteome</keyword>